<name>C5LED3_PERM5</name>
<dbReference type="SUPFAM" id="SSF49562">
    <property type="entry name" value="C2 domain (Calcium/lipid-binding domain, CaLB)"/>
    <property type="match status" value="1"/>
</dbReference>
<evidence type="ECO:0000259" key="5">
    <source>
        <dbReference type="PROSITE" id="PS50004"/>
    </source>
</evidence>
<dbReference type="AlphaFoldDB" id="C5LED3"/>
<dbReference type="SMART" id="SM00239">
    <property type="entry name" value="C2"/>
    <property type="match status" value="1"/>
</dbReference>
<dbReference type="OrthoDB" id="440540at2759"/>
<evidence type="ECO:0000256" key="4">
    <source>
        <dbReference type="SAM" id="Phobius"/>
    </source>
</evidence>
<protein>
    <recommendedName>
        <fullName evidence="5">C2 domain-containing protein</fullName>
    </recommendedName>
</protein>
<dbReference type="Pfam" id="PF00168">
    <property type="entry name" value="C2"/>
    <property type="match status" value="1"/>
</dbReference>
<dbReference type="InParanoid" id="C5LED3"/>
<proteinExistence type="predicted"/>
<gene>
    <name evidence="6" type="ORF">Pmar_PMAR010467</name>
</gene>
<feature type="transmembrane region" description="Helical" evidence="4">
    <location>
        <begin position="365"/>
        <end position="390"/>
    </location>
</feature>
<dbReference type="GeneID" id="9050419"/>
<evidence type="ECO:0000256" key="3">
    <source>
        <dbReference type="SAM" id="MobiDB-lite"/>
    </source>
</evidence>
<dbReference type="GO" id="GO:0046872">
    <property type="term" value="F:metal ion binding"/>
    <property type="evidence" value="ECO:0007669"/>
    <property type="project" value="UniProtKB-KW"/>
</dbReference>
<dbReference type="Proteomes" id="UP000007800">
    <property type="component" value="Unassembled WGS sequence"/>
</dbReference>
<accession>C5LED3</accession>
<feature type="region of interest" description="Disordered" evidence="3">
    <location>
        <begin position="564"/>
        <end position="591"/>
    </location>
</feature>
<feature type="transmembrane region" description="Helical" evidence="4">
    <location>
        <begin position="489"/>
        <end position="518"/>
    </location>
</feature>
<keyword evidence="4" id="KW-0472">Membrane</keyword>
<dbReference type="InterPro" id="IPR000008">
    <property type="entry name" value="C2_dom"/>
</dbReference>
<organism evidence="7">
    <name type="scientific">Perkinsus marinus (strain ATCC 50983 / TXsc)</name>
    <dbReference type="NCBI Taxonomy" id="423536"/>
    <lineage>
        <taxon>Eukaryota</taxon>
        <taxon>Sar</taxon>
        <taxon>Alveolata</taxon>
        <taxon>Perkinsozoa</taxon>
        <taxon>Perkinsea</taxon>
        <taxon>Perkinsida</taxon>
        <taxon>Perkinsidae</taxon>
        <taxon>Perkinsus</taxon>
    </lineage>
</organism>
<dbReference type="CDD" id="cd00065">
    <property type="entry name" value="FYVE_like_SF"/>
    <property type="match status" value="1"/>
</dbReference>
<dbReference type="RefSeq" id="XP_002773099.1">
    <property type="nucleotide sequence ID" value="XM_002773053.1"/>
</dbReference>
<keyword evidence="2" id="KW-0106">Calcium</keyword>
<dbReference type="PANTHER" id="PTHR45911">
    <property type="entry name" value="C2 DOMAIN-CONTAINING PROTEIN"/>
    <property type="match status" value="1"/>
</dbReference>
<evidence type="ECO:0000313" key="6">
    <source>
        <dbReference type="EMBL" id="EER04915.1"/>
    </source>
</evidence>
<feature type="domain" description="C2" evidence="5">
    <location>
        <begin position="159"/>
        <end position="279"/>
    </location>
</feature>
<dbReference type="InterPro" id="IPR035892">
    <property type="entry name" value="C2_domain_sf"/>
</dbReference>
<dbReference type="EMBL" id="GG681224">
    <property type="protein sequence ID" value="EER04915.1"/>
    <property type="molecule type" value="Genomic_DNA"/>
</dbReference>
<dbReference type="PROSITE" id="PS50004">
    <property type="entry name" value="C2"/>
    <property type="match status" value="1"/>
</dbReference>
<reference evidence="6 7" key="1">
    <citation type="submission" date="2008-07" db="EMBL/GenBank/DDBJ databases">
        <authorList>
            <person name="El-Sayed N."/>
            <person name="Caler E."/>
            <person name="Inman J."/>
            <person name="Amedeo P."/>
            <person name="Hass B."/>
            <person name="Wortman J."/>
        </authorList>
    </citation>
    <scope>NUCLEOTIDE SEQUENCE [LARGE SCALE GENOMIC DNA]</scope>
    <source>
        <strain evidence="7">ATCC 50983 / TXsc</strain>
    </source>
</reference>
<feature type="compositionally biased region" description="Polar residues" evidence="3">
    <location>
        <begin position="573"/>
        <end position="591"/>
    </location>
</feature>
<keyword evidence="1" id="KW-0479">Metal-binding</keyword>
<keyword evidence="7" id="KW-1185">Reference proteome</keyword>
<evidence type="ECO:0000256" key="1">
    <source>
        <dbReference type="ARBA" id="ARBA00022723"/>
    </source>
</evidence>
<evidence type="ECO:0000313" key="7">
    <source>
        <dbReference type="Proteomes" id="UP000007800"/>
    </source>
</evidence>
<keyword evidence="4" id="KW-0812">Transmembrane</keyword>
<sequence>MAVTPGTKCELCGAEGNKTYVCKVCGKTICGDCLASGRFIGTKKCKACTGDAITPTKTPSPQTKGETDGKRSVIMAPFSKLGDAAKAVGHIGKSAVKETAGAVGAVGSAATGAVGAMGSVATGAVGEAASIAGAGIGKVGQFTRLVGSFDSNEGGGLLDMNDPTLKFGWDLYALLNVTIIEASGLKAADSNIVGKATSSDPYCVVKLMSDNISRRSPICKKTLSPVWNHECSTMVVNVPCQTMKIQMYDWDAASDDDLIGEALLDLTHLAPSTKTTGWLPLQLYGEPAGAVHLSLEIKFTPWSEKIAFVQEEMVAKPKPKPKFDINALYGPAMWLADALWFHWLQPIVMEHVLPILMWESWLKSLLALLIYIVASYYAVYWPALACWITAAAMMRNKTLKGYERFMANKSMTSTLDKSGKPILLEVEEANTDDVEQQEFGGLIRTFTRMSPGWVKQMAAQFQPTLKTIVDVVALARMIILWRHELSKKVFLGLLGAGVVLCFLPFWVLVMAAGVGILLANSPLKGLFIGLAKYAARPHPTGDIGLLDSMEEHHHSSDYNKLIVQKRRSKTKETVSSETPLTTGRSSSPPLQ</sequence>
<keyword evidence="4" id="KW-1133">Transmembrane helix</keyword>
<evidence type="ECO:0000256" key="2">
    <source>
        <dbReference type="ARBA" id="ARBA00022837"/>
    </source>
</evidence>
<dbReference type="Gene3D" id="2.60.40.150">
    <property type="entry name" value="C2 domain"/>
    <property type="match status" value="1"/>
</dbReference>
<dbReference type="CDD" id="cd00030">
    <property type="entry name" value="C2"/>
    <property type="match status" value="1"/>
</dbReference>